<proteinExistence type="predicted"/>
<dbReference type="RefSeq" id="XP_068367387.1">
    <property type="nucleotide sequence ID" value="XM_068498363.1"/>
</dbReference>
<feature type="compositionally biased region" description="Polar residues" evidence="1">
    <location>
        <begin position="103"/>
        <end position="120"/>
    </location>
</feature>
<name>A0A1J4KSL2_9EUKA</name>
<comment type="caution">
    <text evidence="2">The sequence shown here is derived from an EMBL/GenBank/DDBJ whole genome shotgun (WGS) entry which is preliminary data.</text>
</comment>
<dbReference type="VEuPathDB" id="TrichDB:TRFO_15407"/>
<evidence type="ECO:0000313" key="3">
    <source>
        <dbReference type="Proteomes" id="UP000179807"/>
    </source>
</evidence>
<gene>
    <name evidence="2" type="ORF">TRFO_15407</name>
</gene>
<keyword evidence="3" id="KW-1185">Reference proteome</keyword>
<feature type="region of interest" description="Disordered" evidence="1">
    <location>
        <begin position="1"/>
        <end position="129"/>
    </location>
</feature>
<evidence type="ECO:0000313" key="2">
    <source>
        <dbReference type="EMBL" id="OHT14251.1"/>
    </source>
</evidence>
<dbReference type="AlphaFoldDB" id="A0A1J4KSL2"/>
<protein>
    <submittedName>
        <fullName evidence="2">Uncharacterized protein</fullName>
    </submittedName>
</protein>
<organism evidence="2 3">
    <name type="scientific">Tritrichomonas foetus</name>
    <dbReference type="NCBI Taxonomy" id="1144522"/>
    <lineage>
        <taxon>Eukaryota</taxon>
        <taxon>Metamonada</taxon>
        <taxon>Parabasalia</taxon>
        <taxon>Tritrichomonadida</taxon>
        <taxon>Tritrichomonadidae</taxon>
        <taxon>Tritrichomonas</taxon>
    </lineage>
</organism>
<sequence>MSSFDDVFMASSVEEEEDNDEMNISIPDFSSEEETMPSPQQKQAPSDSNQKQFQSDIKQSTSDTKRKQSPLESKPKHFLSDSKPNRSPSDSKQKRSTPEIAQKLSTSDSKNSTVNKNTPPNKIDKTMEKSSSNMFHLGATSSNSMDIPSQIEEMKFLINSRNKKFEAEFEDLKRKHQEKLTILKQTHITREQSISSSYDLEYRNAVWTTTLQHLNRGCFTEDLGPLFQQTISDEQYKLEKEIIDLKKKNEEEINQIKMTLPKEQPRKQPMKRRINLDIMNPIEMAHIIYNKVLSENEIDGIDPNDGKNLNRILKKLHRETNKLASIHFDPPQPTHRKQKRPKLQEIGNKQVPIINSKRKKSPILRENDRYISFIESHQKACNHLQKSVKDTDKFLKNLKDNDWFNDMFPHVE</sequence>
<feature type="compositionally biased region" description="Polar residues" evidence="1">
    <location>
        <begin position="37"/>
        <end position="62"/>
    </location>
</feature>
<dbReference type="Proteomes" id="UP000179807">
    <property type="component" value="Unassembled WGS sequence"/>
</dbReference>
<dbReference type="EMBL" id="MLAK01000404">
    <property type="protein sequence ID" value="OHT14251.1"/>
    <property type="molecule type" value="Genomic_DNA"/>
</dbReference>
<evidence type="ECO:0000256" key="1">
    <source>
        <dbReference type="SAM" id="MobiDB-lite"/>
    </source>
</evidence>
<reference evidence="2" key="1">
    <citation type="submission" date="2016-10" db="EMBL/GenBank/DDBJ databases">
        <authorList>
            <person name="Benchimol M."/>
            <person name="Almeida L.G."/>
            <person name="Vasconcelos A.T."/>
            <person name="Perreira-Neves A."/>
            <person name="Rosa I.A."/>
            <person name="Tasca T."/>
            <person name="Bogo M.R."/>
            <person name="de Souza W."/>
        </authorList>
    </citation>
    <scope>NUCLEOTIDE SEQUENCE [LARGE SCALE GENOMIC DNA]</scope>
    <source>
        <strain evidence="2">K</strain>
    </source>
</reference>
<feature type="compositionally biased region" description="Basic and acidic residues" evidence="1">
    <location>
        <begin position="73"/>
        <end position="97"/>
    </location>
</feature>
<accession>A0A1J4KSL2</accession>
<dbReference type="GeneID" id="94833067"/>